<keyword evidence="6 8" id="KW-1133">Transmembrane helix</keyword>
<evidence type="ECO:0000259" key="9">
    <source>
        <dbReference type="Pfam" id="PF00892"/>
    </source>
</evidence>
<dbReference type="PANTHER" id="PTHR22911">
    <property type="entry name" value="ACYL-MALONYL CONDENSING ENZYME-RELATED"/>
    <property type="match status" value="1"/>
</dbReference>
<dbReference type="Proteomes" id="UP000185557">
    <property type="component" value="Unassembled WGS sequence"/>
</dbReference>
<evidence type="ECO:0000313" key="11">
    <source>
        <dbReference type="Proteomes" id="UP000185557"/>
    </source>
</evidence>
<evidence type="ECO:0000313" key="10">
    <source>
        <dbReference type="EMBL" id="OKH45867.1"/>
    </source>
</evidence>
<keyword evidence="11" id="KW-1185">Reference proteome</keyword>
<feature type="transmembrane region" description="Helical" evidence="8">
    <location>
        <begin position="115"/>
        <end position="132"/>
    </location>
</feature>
<evidence type="ECO:0000256" key="8">
    <source>
        <dbReference type="SAM" id="Phobius"/>
    </source>
</evidence>
<evidence type="ECO:0000256" key="1">
    <source>
        <dbReference type="ARBA" id="ARBA00004651"/>
    </source>
</evidence>
<evidence type="ECO:0000256" key="7">
    <source>
        <dbReference type="ARBA" id="ARBA00023136"/>
    </source>
</evidence>
<comment type="caution">
    <text evidence="10">The sequence shown here is derived from an EMBL/GenBank/DDBJ whole genome shotgun (WGS) entry which is preliminary data.</text>
</comment>
<dbReference type="OrthoDB" id="369870at2"/>
<dbReference type="SUPFAM" id="SSF103481">
    <property type="entry name" value="Multidrug resistance efflux transporter EmrE"/>
    <property type="match status" value="2"/>
</dbReference>
<dbReference type="GO" id="GO:0005886">
    <property type="term" value="C:plasma membrane"/>
    <property type="evidence" value="ECO:0007669"/>
    <property type="project" value="UniProtKB-SubCell"/>
</dbReference>
<feature type="domain" description="EamA" evidence="9">
    <location>
        <begin position="19"/>
        <end position="152"/>
    </location>
</feature>
<protein>
    <submittedName>
        <fullName evidence="10">EamA family transporter</fullName>
    </submittedName>
</protein>
<dbReference type="PANTHER" id="PTHR22911:SF137">
    <property type="entry name" value="SOLUTE CARRIER FAMILY 35 MEMBER G2-RELATED"/>
    <property type="match status" value="1"/>
</dbReference>
<feature type="transmembrane region" description="Helical" evidence="8">
    <location>
        <begin position="190"/>
        <end position="210"/>
    </location>
</feature>
<evidence type="ECO:0000256" key="5">
    <source>
        <dbReference type="ARBA" id="ARBA00022692"/>
    </source>
</evidence>
<dbReference type="RefSeq" id="WP_073609915.1">
    <property type="nucleotide sequence ID" value="NZ_MRCG01000015.1"/>
</dbReference>
<reference evidence="10 11" key="1">
    <citation type="submission" date="2016-11" db="EMBL/GenBank/DDBJ databases">
        <title>Draft Genome Sequences of Nine Cyanobacterial Strains from Diverse Habitats.</title>
        <authorList>
            <person name="Zhu T."/>
            <person name="Hou S."/>
            <person name="Lu X."/>
            <person name="Hess W.R."/>
        </authorList>
    </citation>
    <scope>NUCLEOTIDE SEQUENCE [LARGE SCALE GENOMIC DNA]</scope>
    <source>
        <strain evidence="10 11">NIES-30</strain>
    </source>
</reference>
<dbReference type="InterPro" id="IPR037185">
    <property type="entry name" value="EmrE-like"/>
</dbReference>
<keyword evidence="3" id="KW-0813">Transport</keyword>
<dbReference type="InterPro" id="IPR000620">
    <property type="entry name" value="EamA_dom"/>
</dbReference>
<sequence length="306" mass="33386">MTLPKSASAAPGDRSDARAGAVYALLAYSTWGLLPIYWKLLGVASAVEVLSHRMIWSAVFLVGILLVQRRLGDLQTLLRSPRKVLVLLLTASLLTFNWGLYIYGVNSDRVVEASLGYYINPLVTVLLGFIFLKERLYRGQQVAVALAVVGVGYFIWQLGTVPWIALALAISFAFYGLLRKVVAVGPLVGLAVETLLITPLVLLFVSWLAANGQGHFGESLPITLLFIGAGVATSMPLLWFNKAAKRLTLATLGFFQYLAPSLSLLLGVFVYGEPFTPVHVVTFACIWTALLLYSVTALRARGRELR</sequence>
<comment type="subcellular location">
    <subcellularLocation>
        <location evidence="1">Cell membrane</location>
        <topology evidence="1">Multi-pass membrane protein</topology>
    </subcellularLocation>
</comment>
<feature type="transmembrane region" description="Helical" evidence="8">
    <location>
        <begin position="139"/>
        <end position="156"/>
    </location>
</feature>
<dbReference type="NCBIfam" id="TIGR00688">
    <property type="entry name" value="rarD"/>
    <property type="match status" value="1"/>
</dbReference>
<feature type="transmembrane region" description="Helical" evidence="8">
    <location>
        <begin position="53"/>
        <end position="72"/>
    </location>
</feature>
<keyword evidence="5 8" id="KW-0812">Transmembrane</keyword>
<proteinExistence type="inferred from homology"/>
<evidence type="ECO:0000256" key="2">
    <source>
        <dbReference type="ARBA" id="ARBA00007362"/>
    </source>
</evidence>
<gene>
    <name evidence="10" type="ORF">NIES30_18490</name>
</gene>
<dbReference type="EMBL" id="MRCG01000015">
    <property type="protein sequence ID" value="OKH45867.1"/>
    <property type="molecule type" value="Genomic_DNA"/>
</dbReference>
<feature type="transmembrane region" description="Helical" evidence="8">
    <location>
        <begin position="21"/>
        <end position="41"/>
    </location>
</feature>
<feature type="transmembrane region" description="Helical" evidence="8">
    <location>
        <begin position="278"/>
        <end position="298"/>
    </location>
</feature>
<keyword evidence="7 8" id="KW-0472">Membrane</keyword>
<comment type="similarity">
    <text evidence="2">Belongs to the EamA transporter family.</text>
</comment>
<accession>A0A1U7J1Q6</accession>
<keyword evidence="4" id="KW-1003">Cell membrane</keyword>
<organism evidence="10 11">
    <name type="scientific">Phormidium tenue NIES-30</name>
    <dbReference type="NCBI Taxonomy" id="549789"/>
    <lineage>
        <taxon>Bacteria</taxon>
        <taxon>Bacillati</taxon>
        <taxon>Cyanobacteriota</taxon>
        <taxon>Cyanophyceae</taxon>
        <taxon>Oscillatoriophycideae</taxon>
        <taxon>Oscillatoriales</taxon>
        <taxon>Oscillatoriaceae</taxon>
        <taxon>Phormidium</taxon>
    </lineage>
</organism>
<feature type="transmembrane region" description="Helical" evidence="8">
    <location>
        <begin position="162"/>
        <end position="178"/>
    </location>
</feature>
<dbReference type="InterPro" id="IPR004626">
    <property type="entry name" value="RarD"/>
</dbReference>
<dbReference type="STRING" id="549789.NIES30_18490"/>
<evidence type="ECO:0000256" key="3">
    <source>
        <dbReference type="ARBA" id="ARBA00022448"/>
    </source>
</evidence>
<dbReference type="AlphaFoldDB" id="A0A1U7J1Q6"/>
<feature type="transmembrane region" description="Helical" evidence="8">
    <location>
        <begin position="247"/>
        <end position="272"/>
    </location>
</feature>
<feature type="transmembrane region" description="Helical" evidence="8">
    <location>
        <begin position="84"/>
        <end position="103"/>
    </location>
</feature>
<feature type="domain" description="EamA" evidence="9">
    <location>
        <begin position="164"/>
        <end position="294"/>
    </location>
</feature>
<dbReference type="Pfam" id="PF00892">
    <property type="entry name" value="EamA"/>
    <property type="match status" value="2"/>
</dbReference>
<feature type="transmembrane region" description="Helical" evidence="8">
    <location>
        <begin position="222"/>
        <end position="240"/>
    </location>
</feature>
<name>A0A1U7J1Q6_9CYAN</name>
<evidence type="ECO:0000256" key="6">
    <source>
        <dbReference type="ARBA" id="ARBA00022989"/>
    </source>
</evidence>
<evidence type="ECO:0000256" key="4">
    <source>
        <dbReference type="ARBA" id="ARBA00022475"/>
    </source>
</evidence>